<evidence type="ECO:0000256" key="2">
    <source>
        <dbReference type="PIRSR" id="PIRSR000459-1"/>
    </source>
</evidence>
<dbReference type="InterPro" id="IPR023608">
    <property type="entry name" value="Transglutaminase_animal"/>
</dbReference>
<feature type="binding site" evidence="3">
    <location>
        <position position="486"/>
    </location>
    <ligand>
        <name>Ca(2+)</name>
        <dbReference type="ChEBI" id="CHEBI:29108"/>
    </ligand>
</feature>
<dbReference type="InterPro" id="IPR002931">
    <property type="entry name" value="Transglutaminase-like"/>
</dbReference>
<dbReference type="SMART" id="SM00460">
    <property type="entry name" value="TGc"/>
    <property type="match status" value="1"/>
</dbReference>
<dbReference type="FunFam" id="2.60.40.10:FF:000090">
    <property type="entry name" value="Protein-glutamine gamma-glutamyltransferase 2"/>
    <property type="match status" value="1"/>
</dbReference>
<gene>
    <name evidence="5" type="ORF">MELIAE_LOCUS8389</name>
</gene>
<accession>A0A9P0B8V7</accession>
<dbReference type="Gene3D" id="3.90.260.10">
    <property type="entry name" value="Transglutaminase-like"/>
    <property type="match status" value="1"/>
</dbReference>
<dbReference type="InterPro" id="IPR038765">
    <property type="entry name" value="Papain-like_cys_pep_sf"/>
</dbReference>
<dbReference type="InterPro" id="IPR001102">
    <property type="entry name" value="Transglutaminase_N"/>
</dbReference>
<dbReference type="Gene3D" id="2.60.40.10">
    <property type="entry name" value="Immunoglobulins"/>
    <property type="match status" value="3"/>
</dbReference>
<proteinExistence type="inferred from homology"/>
<feature type="binding site" evidence="3">
    <location>
        <position position="424"/>
    </location>
    <ligand>
        <name>Ca(2+)</name>
        <dbReference type="ChEBI" id="CHEBI:29108"/>
    </ligand>
</feature>
<organism evidence="5 6">
    <name type="scientific">Brassicogethes aeneus</name>
    <name type="common">Rape pollen beetle</name>
    <name type="synonym">Meligethes aeneus</name>
    <dbReference type="NCBI Taxonomy" id="1431903"/>
    <lineage>
        <taxon>Eukaryota</taxon>
        <taxon>Metazoa</taxon>
        <taxon>Ecdysozoa</taxon>
        <taxon>Arthropoda</taxon>
        <taxon>Hexapoda</taxon>
        <taxon>Insecta</taxon>
        <taxon>Pterygota</taxon>
        <taxon>Neoptera</taxon>
        <taxon>Endopterygota</taxon>
        <taxon>Coleoptera</taxon>
        <taxon>Polyphaga</taxon>
        <taxon>Cucujiformia</taxon>
        <taxon>Nitidulidae</taxon>
        <taxon>Meligethinae</taxon>
        <taxon>Brassicogethes</taxon>
    </lineage>
</organism>
<keyword evidence="3" id="KW-0479">Metal-binding</keyword>
<dbReference type="PANTHER" id="PTHR11590:SF52">
    <property type="entry name" value="HEMOCYTE PROTEIN-GLUTAMINE GAMMA-GLUTAMYLTRANSFERASE-LIKE PROTEIN"/>
    <property type="match status" value="1"/>
</dbReference>
<dbReference type="InterPro" id="IPR036985">
    <property type="entry name" value="Transglutaminase-like_sf"/>
</dbReference>
<evidence type="ECO:0000259" key="4">
    <source>
        <dbReference type="SMART" id="SM00460"/>
    </source>
</evidence>
<dbReference type="InterPro" id="IPR008958">
    <property type="entry name" value="Transglutaminase_C"/>
</dbReference>
<dbReference type="SUPFAM" id="SSF81296">
    <property type="entry name" value="E set domains"/>
    <property type="match status" value="1"/>
</dbReference>
<dbReference type="Proteomes" id="UP001154078">
    <property type="component" value="Chromosome 5"/>
</dbReference>
<evidence type="ECO:0000313" key="6">
    <source>
        <dbReference type="Proteomes" id="UP001154078"/>
    </source>
</evidence>
<comment type="cofactor">
    <cofactor evidence="3">
        <name>Ca(2+)</name>
        <dbReference type="ChEBI" id="CHEBI:29108"/>
    </cofactor>
    <text evidence="3">Binds 1 Ca(2+) ion per subunit.</text>
</comment>
<dbReference type="OrthoDB" id="437511at2759"/>
<name>A0A9P0B8V7_BRAAE</name>
<dbReference type="InterPro" id="IPR036238">
    <property type="entry name" value="Transglutaminase_C_sf"/>
</dbReference>
<dbReference type="SUPFAM" id="SSF49309">
    <property type="entry name" value="Transglutaminase, two C-terminal domains"/>
    <property type="match status" value="2"/>
</dbReference>
<feature type="binding site" evidence="3">
    <location>
        <position position="426"/>
    </location>
    <ligand>
        <name>Ca(2+)</name>
        <dbReference type="ChEBI" id="CHEBI:29108"/>
    </ligand>
</feature>
<dbReference type="PANTHER" id="PTHR11590">
    <property type="entry name" value="PROTEIN-GLUTAMINE GAMMA-GLUTAMYLTRANSFERASE"/>
    <property type="match status" value="1"/>
</dbReference>
<dbReference type="Pfam" id="PF01841">
    <property type="entry name" value="Transglut_core"/>
    <property type="match status" value="1"/>
</dbReference>
<feature type="binding site" evidence="3">
    <location>
        <position position="481"/>
    </location>
    <ligand>
        <name>Ca(2+)</name>
        <dbReference type="ChEBI" id="CHEBI:29108"/>
    </ligand>
</feature>
<dbReference type="FunFam" id="2.60.40.10:FF:000171">
    <property type="entry name" value="protein-glutamine gamma-glutamyltransferase 6"/>
    <property type="match status" value="1"/>
</dbReference>
<dbReference type="FunFam" id="3.90.260.10:FF:000002">
    <property type="entry name" value="Erythrocyte membrane protein band 4.2"/>
    <property type="match status" value="1"/>
</dbReference>
<keyword evidence="3" id="KW-0106">Calcium</keyword>
<feature type="active site" evidence="2">
    <location>
        <position position="384"/>
    </location>
</feature>
<dbReference type="GO" id="GO:0003810">
    <property type="term" value="F:protein-glutamine gamma-glutamyltransferase activity"/>
    <property type="evidence" value="ECO:0007669"/>
    <property type="project" value="InterPro"/>
</dbReference>
<evidence type="ECO:0000256" key="3">
    <source>
        <dbReference type="PIRSR" id="PIRSR000459-2"/>
    </source>
</evidence>
<feature type="active site" evidence="2">
    <location>
        <position position="361"/>
    </location>
</feature>
<reference evidence="5" key="1">
    <citation type="submission" date="2021-12" db="EMBL/GenBank/DDBJ databases">
        <authorList>
            <person name="King R."/>
        </authorList>
    </citation>
    <scope>NUCLEOTIDE SEQUENCE</scope>
</reference>
<dbReference type="InterPro" id="IPR014756">
    <property type="entry name" value="Ig_E-set"/>
</dbReference>
<dbReference type="Pfam" id="PF00927">
    <property type="entry name" value="Transglut_C"/>
    <property type="match status" value="2"/>
</dbReference>
<feature type="domain" description="Transglutaminase-like" evidence="4">
    <location>
        <begin position="290"/>
        <end position="387"/>
    </location>
</feature>
<dbReference type="AlphaFoldDB" id="A0A9P0B8V7"/>
<dbReference type="EMBL" id="OV121136">
    <property type="protein sequence ID" value="CAH0557746.1"/>
    <property type="molecule type" value="Genomic_DNA"/>
</dbReference>
<keyword evidence="6" id="KW-1185">Reference proteome</keyword>
<protein>
    <recommendedName>
        <fullName evidence="4">Transglutaminase-like domain-containing protein</fullName>
    </recommendedName>
</protein>
<evidence type="ECO:0000256" key="1">
    <source>
        <dbReference type="ARBA" id="ARBA00005968"/>
    </source>
</evidence>
<dbReference type="InterPro" id="IPR013783">
    <property type="entry name" value="Ig-like_fold"/>
</dbReference>
<dbReference type="PIRSF" id="PIRSF000459">
    <property type="entry name" value="TGM_EBP42"/>
    <property type="match status" value="1"/>
</dbReference>
<evidence type="ECO:0000313" key="5">
    <source>
        <dbReference type="EMBL" id="CAH0557746.1"/>
    </source>
</evidence>
<comment type="similarity">
    <text evidence="1">Belongs to the transglutaminase superfamily. Transglutaminase family.</text>
</comment>
<dbReference type="GO" id="GO:0046872">
    <property type="term" value="F:metal ion binding"/>
    <property type="evidence" value="ECO:0007669"/>
    <property type="project" value="UniProtKB-KW"/>
</dbReference>
<feature type="active site" evidence="2">
    <location>
        <position position="298"/>
    </location>
</feature>
<sequence length="724" mass="81314">MQSPIIFQSESRRINNMEPIKVEAVEFYAKPNSQENHTEEFELLSSETPSPIFRRGCNFYFALRFSRDFIENEDVVKICFGFGPQPTVVKGTKAILPLQANKTELHGDPFFWSLAVSNLTGNMAQLQIHIPPHVQVGIWKCTVQSSIAGMPDPKLEFNCPDDIYVLFNPWCPHDGVYMANEKERKEYILNENGKIWCGTFKNPTGKPWIFGQFDEICLPAAVFLLEKSGLAPSDRGSPILVSRAISAVINSVDEGGLLEGKWDGQYDDGTSPHAWTGSTKIMENFLLSGGVPVKYGQCWVFSAATVTVCRALGIPCRSTTNYVSAHDTNRSLTVDKYFDLFGDKIENGPEGDCNDSCWNFHVWNDVWMTRPDLPLGYGGWQIIDATPQEMSDSQYRCGPSSVEAVRRGEVGYLFDTTFVFSEVNADVVHLQEDPESDWGFKRTSINRYHVGKKIITKQVGVYDDKGDLDLWNVTKFYKNKEGTEAERLAVYNAVRGVPRAQQFYELPSKEQEDVYFDLIDIDTVPLGDPFEVIVQIHNQSKEERNISVALSASSIFYTGAAANSLKKSQGSLAVPAGEKEVVRIMVKPEEYMNKLVDHSLIKIYAIANVKETKQTWSEEDDFTMTKPEMTIVLSGLCRVGEEFCVDFSFTNPLSIPLTQCSYTVEGPGMERAVTTLFRDVEPKEPVTIQQVFQIKKSGERAIIATFTSKEIQGITGSTRVMVEE</sequence>
<dbReference type="Pfam" id="PF00868">
    <property type="entry name" value="Transglut_N"/>
    <property type="match status" value="1"/>
</dbReference>
<dbReference type="InterPro" id="IPR050779">
    <property type="entry name" value="Transglutaminase"/>
</dbReference>
<dbReference type="SUPFAM" id="SSF54001">
    <property type="entry name" value="Cysteine proteinases"/>
    <property type="match status" value="1"/>
</dbReference>